<dbReference type="Proteomes" id="UP000051658">
    <property type="component" value="Unassembled WGS sequence"/>
</dbReference>
<reference evidence="7 8" key="1">
    <citation type="journal article" date="2015" name="Genome Announc.">
        <title>Expanding the biotechnology potential of lactobacilli through comparative genomics of 213 strains and associated genera.</title>
        <authorList>
            <person name="Sun Z."/>
            <person name="Harris H.M."/>
            <person name="McCann A."/>
            <person name="Guo C."/>
            <person name="Argimon S."/>
            <person name="Zhang W."/>
            <person name="Yang X."/>
            <person name="Jeffery I.B."/>
            <person name="Cooney J.C."/>
            <person name="Kagawa T.F."/>
            <person name="Liu W."/>
            <person name="Song Y."/>
            <person name="Salvetti E."/>
            <person name="Wrobel A."/>
            <person name="Rasinkangas P."/>
            <person name="Parkhill J."/>
            <person name="Rea M.C."/>
            <person name="O'Sullivan O."/>
            <person name="Ritari J."/>
            <person name="Douillard F.P."/>
            <person name="Paul Ross R."/>
            <person name="Yang R."/>
            <person name="Briner A.E."/>
            <person name="Felis G.E."/>
            <person name="de Vos W.M."/>
            <person name="Barrangou R."/>
            <person name="Klaenhammer T.R."/>
            <person name="Caufield P.W."/>
            <person name="Cui Y."/>
            <person name="Zhang H."/>
            <person name="O'Toole P.W."/>
        </authorList>
    </citation>
    <scope>NUCLEOTIDE SEQUENCE [LARGE SCALE GENOMIC DNA]</scope>
    <source>
        <strain evidence="7 8">DSM 20623</strain>
    </source>
</reference>
<comment type="similarity">
    <text evidence="1 4">Belongs to the D-isomer specific 2-hydroxyacid dehydrogenase family.</text>
</comment>
<dbReference type="RefSeq" id="WP_034568193.1">
    <property type="nucleotide sequence ID" value="NZ_JQBS01000001.1"/>
</dbReference>
<organism evidence="7 8">
    <name type="scientific">Carnobacterium divergens DSM 20623</name>
    <dbReference type="NCBI Taxonomy" id="1449336"/>
    <lineage>
        <taxon>Bacteria</taxon>
        <taxon>Bacillati</taxon>
        <taxon>Bacillota</taxon>
        <taxon>Bacilli</taxon>
        <taxon>Lactobacillales</taxon>
        <taxon>Carnobacteriaceae</taxon>
        <taxon>Carnobacterium</taxon>
    </lineage>
</organism>
<evidence type="ECO:0000256" key="4">
    <source>
        <dbReference type="RuleBase" id="RU003719"/>
    </source>
</evidence>
<dbReference type="Pfam" id="PF00389">
    <property type="entry name" value="2-Hacid_dh"/>
    <property type="match status" value="1"/>
</dbReference>
<dbReference type="InterPro" id="IPR006139">
    <property type="entry name" value="D-isomer_2_OHA_DH_cat_dom"/>
</dbReference>
<dbReference type="PANTHER" id="PTHR43333:SF1">
    <property type="entry name" value="D-ISOMER SPECIFIC 2-HYDROXYACID DEHYDROGENASE NAD-BINDING DOMAIN-CONTAINING PROTEIN"/>
    <property type="match status" value="1"/>
</dbReference>
<keyword evidence="3" id="KW-0520">NAD</keyword>
<feature type="domain" description="D-isomer specific 2-hydroxyacid dehydrogenase NAD-binding" evidence="6">
    <location>
        <begin position="104"/>
        <end position="278"/>
    </location>
</feature>
<dbReference type="AlphaFoldDB" id="A0A0R2HZW4"/>
<feature type="domain" description="D-isomer specific 2-hydroxyacid dehydrogenase catalytic" evidence="5">
    <location>
        <begin position="14"/>
        <end position="309"/>
    </location>
</feature>
<evidence type="ECO:0000259" key="6">
    <source>
        <dbReference type="Pfam" id="PF02826"/>
    </source>
</evidence>
<name>A0A0R2HZW4_CARDV</name>
<dbReference type="CDD" id="cd12155">
    <property type="entry name" value="PGDH_1"/>
    <property type="match status" value="1"/>
</dbReference>
<comment type="caution">
    <text evidence="7">The sequence shown here is derived from an EMBL/GenBank/DDBJ whole genome shotgun (WGS) entry which is preliminary data.</text>
</comment>
<dbReference type="InterPro" id="IPR036291">
    <property type="entry name" value="NAD(P)-bd_dom_sf"/>
</dbReference>
<dbReference type="Pfam" id="PF02826">
    <property type="entry name" value="2-Hacid_dh_C"/>
    <property type="match status" value="1"/>
</dbReference>
<accession>A0A0R2HZW4</accession>
<dbReference type="FunFam" id="3.40.50.720:FF:000363">
    <property type="entry name" value="D-isomer specific 2-hydroxyacid dehydrogenase"/>
    <property type="match status" value="1"/>
</dbReference>
<gene>
    <name evidence="7" type="ORF">IV74_GL001272</name>
</gene>
<dbReference type="EMBL" id="JQBS01000001">
    <property type="protein sequence ID" value="KRN58014.1"/>
    <property type="molecule type" value="Genomic_DNA"/>
</dbReference>
<dbReference type="InterPro" id="IPR006140">
    <property type="entry name" value="D-isomer_DH_NAD-bd"/>
</dbReference>
<proteinExistence type="inferred from homology"/>
<sequence>MKKAIWLIQDTTAEQLSEMKERAPEFELITVQDPQEMLAVVEIIYGWKKELTELISENKLPQLRWIQASSAGVDYLDLDLFQKHNITLTNGSGIHGIPIAESVFGMLLFYTRGIKKASEDQKDAMWEQVTRLIELQGKTIMIVGTGKIGFEVGRLAKAFGMETIGVNRSGRQVEYMDTVIRQTEITVELPKTDIVVNSLPLTDETNGFYNEKLFNQMKKHTLFINVGRGASVKTNDLIQAIKSNNIAFAGLDVFEEEPLASDSPLWKMPEVLITPHISGIAEHFKKRLGAIFLENLTAYIGKESLPKNVVDYSRSY</sequence>
<evidence type="ECO:0000259" key="5">
    <source>
        <dbReference type="Pfam" id="PF00389"/>
    </source>
</evidence>
<dbReference type="GO" id="GO:0051287">
    <property type="term" value="F:NAD binding"/>
    <property type="evidence" value="ECO:0007669"/>
    <property type="project" value="InterPro"/>
</dbReference>
<evidence type="ECO:0000313" key="7">
    <source>
        <dbReference type="EMBL" id="KRN58014.1"/>
    </source>
</evidence>
<dbReference type="GeneID" id="89589771"/>
<protein>
    <submittedName>
        <fullName evidence="7">2-hydroxyacid dehydrogenase</fullName>
    </submittedName>
</protein>
<dbReference type="SUPFAM" id="SSF52283">
    <property type="entry name" value="Formate/glycerate dehydrogenase catalytic domain-like"/>
    <property type="match status" value="1"/>
</dbReference>
<evidence type="ECO:0000256" key="2">
    <source>
        <dbReference type="ARBA" id="ARBA00023002"/>
    </source>
</evidence>
<evidence type="ECO:0000256" key="1">
    <source>
        <dbReference type="ARBA" id="ARBA00005854"/>
    </source>
</evidence>
<keyword evidence="2 4" id="KW-0560">Oxidoreductase</keyword>
<dbReference type="eggNOG" id="COG0111">
    <property type="taxonomic scope" value="Bacteria"/>
</dbReference>
<keyword evidence="8" id="KW-1185">Reference proteome</keyword>
<dbReference type="GO" id="GO:0016616">
    <property type="term" value="F:oxidoreductase activity, acting on the CH-OH group of donors, NAD or NADP as acceptor"/>
    <property type="evidence" value="ECO:0007669"/>
    <property type="project" value="InterPro"/>
</dbReference>
<dbReference type="Gene3D" id="3.40.50.720">
    <property type="entry name" value="NAD(P)-binding Rossmann-like Domain"/>
    <property type="match status" value="2"/>
</dbReference>
<dbReference type="PATRIC" id="fig|1449336.4.peg.1298"/>
<evidence type="ECO:0000313" key="8">
    <source>
        <dbReference type="Proteomes" id="UP000051658"/>
    </source>
</evidence>
<dbReference type="PANTHER" id="PTHR43333">
    <property type="entry name" value="2-HACID_DH_C DOMAIN-CONTAINING PROTEIN"/>
    <property type="match status" value="1"/>
</dbReference>
<dbReference type="SUPFAM" id="SSF51735">
    <property type="entry name" value="NAD(P)-binding Rossmann-fold domains"/>
    <property type="match status" value="1"/>
</dbReference>
<evidence type="ECO:0000256" key="3">
    <source>
        <dbReference type="ARBA" id="ARBA00023027"/>
    </source>
</evidence>